<protein>
    <recommendedName>
        <fullName evidence="2">Helix-turn-helix domain-containing protein</fullName>
    </recommendedName>
</protein>
<proteinExistence type="predicted"/>
<accession>A0A645H6I6</accession>
<comment type="caution">
    <text evidence="1">The sequence shown here is derived from an EMBL/GenBank/DDBJ whole genome shotgun (WGS) entry which is preliminary data.</text>
</comment>
<name>A0A645H6I6_9ZZZZ</name>
<evidence type="ECO:0000313" key="1">
    <source>
        <dbReference type="EMBL" id="MPN34320.1"/>
    </source>
</evidence>
<organism evidence="1">
    <name type="scientific">bioreactor metagenome</name>
    <dbReference type="NCBI Taxonomy" id="1076179"/>
    <lineage>
        <taxon>unclassified sequences</taxon>
        <taxon>metagenomes</taxon>
        <taxon>ecological metagenomes</taxon>
    </lineage>
</organism>
<evidence type="ECO:0008006" key="2">
    <source>
        <dbReference type="Google" id="ProtNLM"/>
    </source>
</evidence>
<dbReference type="AlphaFoldDB" id="A0A645H6I6"/>
<sequence length="117" mass="13368">MVNQSRSAITANTVRLVTRILYPWKAEGVLFKDAYDEIIINLKHLAEKGSLFPCVVPKLVNQREAADMLSISLANFKKMEQAGLFPFRRKMVGASVRYRNLDIVKFILTEEEELPIV</sequence>
<dbReference type="EMBL" id="VSSQ01087295">
    <property type="protein sequence ID" value="MPN34320.1"/>
    <property type="molecule type" value="Genomic_DNA"/>
</dbReference>
<gene>
    <name evidence="1" type="ORF">SDC9_181813</name>
</gene>
<reference evidence="1" key="1">
    <citation type="submission" date="2019-08" db="EMBL/GenBank/DDBJ databases">
        <authorList>
            <person name="Kucharzyk K."/>
            <person name="Murdoch R.W."/>
            <person name="Higgins S."/>
            <person name="Loffler F."/>
        </authorList>
    </citation>
    <scope>NUCLEOTIDE SEQUENCE</scope>
</reference>